<dbReference type="PANTHER" id="PTHR33392">
    <property type="entry name" value="POLYISOPRENYL-TEICHOIC ACID--PEPTIDOGLYCAN TEICHOIC ACID TRANSFERASE TAGU"/>
    <property type="match status" value="1"/>
</dbReference>
<gene>
    <name evidence="3" type="ORF">H8689_08900</name>
</gene>
<name>A0A926EWM1_9FIRM</name>
<reference evidence="3 4" key="1">
    <citation type="submission" date="2020-08" db="EMBL/GenBank/DDBJ databases">
        <title>Genome public.</title>
        <authorList>
            <person name="Liu C."/>
            <person name="Sun Q."/>
        </authorList>
    </citation>
    <scope>NUCLEOTIDE SEQUENCE [LARGE SCALE GENOMIC DNA]</scope>
    <source>
        <strain evidence="3 4">NSJ-26</strain>
    </source>
</reference>
<keyword evidence="4" id="KW-1185">Reference proteome</keyword>
<evidence type="ECO:0000313" key="4">
    <source>
        <dbReference type="Proteomes" id="UP000601522"/>
    </source>
</evidence>
<dbReference type="InterPro" id="IPR050922">
    <property type="entry name" value="LytR/CpsA/Psr_CW_biosynth"/>
</dbReference>
<dbReference type="EMBL" id="JACRTK010000003">
    <property type="protein sequence ID" value="MBC8591228.1"/>
    <property type="molecule type" value="Genomic_DNA"/>
</dbReference>
<dbReference type="Gene3D" id="3.40.630.190">
    <property type="entry name" value="LCP protein"/>
    <property type="match status" value="1"/>
</dbReference>
<organism evidence="3 4">
    <name type="scientific">Wansuia hejianensis</name>
    <dbReference type="NCBI Taxonomy" id="2763667"/>
    <lineage>
        <taxon>Bacteria</taxon>
        <taxon>Bacillati</taxon>
        <taxon>Bacillota</taxon>
        <taxon>Clostridia</taxon>
        <taxon>Lachnospirales</taxon>
        <taxon>Lachnospiraceae</taxon>
        <taxon>Wansuia</taxon>
    </lineage>
</organism>
<protein>
    <submittedName>
        <fullName evidence="3">LCP family protein</fullName>
    </submittedName>
</protein>
<dbReference type="Pfam" id="PF03816">
    <property type="entry name" value="LytR_cpsA_psr"/>
    <property type="match status" value="1"/>
</dbReference>
<dbReference type="RefSeq" id="WP_249324090.1">
    <property type="nucleotide sequence ID" value="NZ_JACRTK010000003.1"/>
</dbReference>
<evidence type="ECO:0000256" key="1">
    <source>
        <dbReference type="ARBA" id="ARBA00006068"/>
    </source>
</evidence>
<proteinExistence type="inferred from homology"/>
<dbReference type="PANTHER" id="PTHR33392:SF6">
    <property type="entry name" value="POLYISOPRENYL-TEICHOIC ACID--PEPTIDOGLYCAN TEICHOIC ACID TRANSFERASE TAGU"/>
    <property type="match status" value="1"/>
</dbReference>
<dbReference type="AlphaFoldDB" id="A0A926EWM1"/>
<comment type="similarity">
    <text evidence="1">Belongs to the LytR/CpsA/Psr (LCP) family.</text>
</comment>
<evidence type="ECO:0000313" key="3">
    <source>
        <dbReference type="EMBL" id="MBC8591228.1"/>
    </source>
</evidence>
<dbReference type="Proteomes" id="UP000601522">
    <property type="component" value="Unassembled WGS sequence"/>
</dbReference>
<dbReference type="NCBIfam" id="TIGR00350">
    <property type="entry name" value="lytR_cpsA_psr"/>
    <property type="match status" value="1"/>
</dbReference>
<sequence length="317" mass="36107">MKTFLKIFIVSLVFFIVAFFLGTQAYIKENNSNLEENINNNGLKVPNTNIQDTSEYLTLAEAFEKSPRINFLILGMEDVRSDTIILASANPQSKKVNLISIPRDTYIHRKGYDRGEQRKINSVYHDHGIEGLEEILSYILVDIPIHHYIILDYEGVKEMVDLVGGVEVNVPFHMKYSDPHAKPPLSIDIPKGKQVLDGKRALEFIRYRKGYIDGDLGRIKAQQQFLKSFGSKAASNLFSLIPKAFKYVDTDMGLLQAASYGKIFSGVKDEDISFLTLPGIDEFRKIEGKNFSYYIYDEEGIIEKLEDIYNVKKQGNL</sequence>
<evidence type="ECO:0000259" key="2">
    <source>
        <dbReference type="Pfam" id="PF03816"/>
    </source>
</evidence>
<dbReference type="InterPro" id="IPR004474">
    <property type="entry name" value="LytR_CpsA_psr"/>
</dbReference>
<feature type="domain" description="Cell envelope-related transcriptional attenuator" evidence="2">
    <location>
        <begin position="80"/>
        <end position="234"/>
    </location>
</feature>
<comment type="caution">
    <text evidence="3">The sequence shown here is derived from an EMBL/GenBank/DDBJ whole genome shotgun (WGS) entry which is preliminary data.</text>
</comment>
<accession>A0A926EWM1</accession>